<keyword evidence="8" id="KW-1185">Reference proteome</keyword>
<proteinExistence type="predicted"/>
<protein>
    <recommendedName>
        <fullName evidence="2">N-acetylmuramoyl-L-alanine amidase</fullName>
        <ecNumber evidence="2">3.5.1.28</ecNumber>
    </recommendedName>
</protein>
<feature type="region of interest" description="Disordered" evidence="4">
    <location>
        <begin position="261"/>
        <end position="359"/>
    </location>
</feature>
<evidence type="ECO:0000313" key="7">
    <source>
        <dbReference type="EMBL" id="SHF20118.1"/>
    </source>
</evidence>
<keyword evidence="5" id="KW-0732">Signal</keyword>
<evidence type="ECO:0000256" key="5">
    <source>
        <dbReference type="SAM" id="SignalP"/>
    </source>
</evidence>
<dbReference type="CDD" id="cd02696">
    <property type="entry name" value="MurNAc-LAA"/>
    <property type="match status" value="1"/>
</dbReference>
<keyword evidence="3" id="KW-0378">Hydrolase</keyword>
<dbReference type="SMART" id="SM00646">
    <property type="entry name" value="Ami_3"/>
    <property type="match status" value="1"/>
</dbReference>
<dbReference type="RefSeq" id="WP_062184127.1">
    <property type="nucleotide sequence ID" value="NZ_BBXL01000025.1"/>
</dbReference>
<evidence type="ECO:0000256" key="2">
    <source>
        <dbReference type="ARBA" id="ARBA00011901"/>
    </source>
</evidence>
<feature type="domain" description="MurNAc-LAA" evidence="6">
    <location>
        <begin position="88"/>
        <end position="248"/>
    </location>
</feature>
<name>A0A1M4ZQ35_9BACT</name>
<dbReference type="InterPro" id="IPR002508">
    <property type="entry name" value="MurNAc-LAA_cat"/>
</dbReference>
<sequence length="452" mass="49371">MKKIIIICTLLLLVSINFSVFPADKFVVVIDAGHGGKDGGAVRGTYKEKEINLGVALALGRLIEANMSDVKVVYTRKTDVFVDLYKRSEIANKAKANLFISIHTNSTAAKTTTASGADTYILGLARSEENLAVAKRENSVILLEDNYNKRYEGFDPNSPESNIIFEFMTDKYMEQSLQFATHVQSGFSKVAKRVDRGVLQAGFLVLRESGMPSVLIELGFINNPAEAKYLTSSLGQRSMASAIYSALEKYKKDFDKKQGRVAIADETPKRDTPKKETQTKIEPSKVNKDPEPVPVTVSSTGTPDTTNSKPETTTSKNAFISKNNDVNKLAATNQPKPSANKASEAPKKNTAKTEAAPVKKAETKVSTKAETKIAAGVLEYRVQFLTAGSNLPKNSSAFKGLSPVDSYVDGGVFKYTYGSTTDEAEAGRLLREAKPKFSDAFIVRFRDNVRVK</sequence>
<dbReference type="FunFam" id="3.40.630.40:FF:000005">
    <property type="entry name" value="N-acetylmuramoyl-L-alanine amidase (AmiA)"/>
    <property type="match status" value="1"/>
</dbReference>
<accession>A0A1M4ZQ35</accession>
<organism evidence="7 8">
    <name type="scientific">Dysgonomonas macrotermitis</name>
    <dbReference type="NCBI Taxonomy" id="1346286"/>
    <lineage>
        <taxon>Bacteria</taxon>
        <taxon>Pseudomonadati</taxon>
        <taxon>Bacteroidota</taxon>
        <taxon>Bacteroidia</taxon>
        <taxon>Bacteroidales</taxon>
        <taxon>Dysgonomonadaceae</taxon>
        <taxon>Dysgonomonas</taxon>
    </lineage>
</organism>
<dbReference type="PANTHER" id="PTHR30404:SF0">
    <property type="entry name" value="N-ACETYLMURAMOYL-L-ALANINE AMIDASE AMIC"/>
    <property type="match status" value="1"/>
</dbReference>
<feature type="chain" id="PRO_5009908630" description="N-acetylmuramoyl-L-alanine amidase" evidence="5">
    <location>
        <begin position="23"/>
        <end position="452"/>
    </location>
</feature>
<dbReference type="AlphaFoldDB" id="A0A1M4ZQ35"/>
<dbReference type="GO" id="GO:0030288">
    <property type="term" value="C:outer membrane-bounded periplasmic space"/>
    <property type="evidence" value="ECO:0007669"/>
    <property type="project" value="TreeGrafter"/>
</dbReference>
<evidence type="ECO:0000313" key="8">
    <source>
        <dbReference type="Proteomes" id="UP000184480"/>
    </source>
</evidence>
<feature type="signal peptide" evidence="5">
    <location>
        <begin position="1"/>
        <end position="22"/>
    </location>
</feature>
<evidence type="ECO:0000256" key="4">
    <source>
        <dbReference type="SAM" id="MobiDB-lite"/>
    </source>
</evidence>
<dbReference type="Gene3D" id="3.40.630.40">
    <property type="entry name" value="Zn-dependent exopeptidases"/>
    <property type="match status" value="1"/>
</dbReference>
<evidence type="ECO:0000256" key="3">
    <source>
        <dbReference type="ARBA" id="ARBA00022801"/>
    </source>
</evidence>
<dbReference type="Pfam" id="PF01520">
    <property type="entry name" value="Amidase_3"/>
    <property type="match status" value="1"/>
</dbReference>
<reference evidence="8" key="1">
    <citation type="submission" date="2016-11" db="EMBL/GenBank/DDBJ databases">
        <authorList>
            <person name="Varghese N."/>
            <person name="Submissions S."/>
        </authorList>
    </citation>
    <scope>NUCLEOTIDE SEQUENCE [LARGE SCALE GENOMIC DNA]</scope>
    <source>
        <strain evidence="8">DSM 27370</strain>
    </source>
</reference>
<comment type="catalytic activity">
    <reaction evidence="1">
        <text>Hydrolyzes the link between N-acetylmuramoyl residues and L-amino acid residues in certain cell-wall glycopeptides.</text>
        <dbReference type="EC" id="3.5.1.28"/>
    </reaction>
</comment>
<dbReference type="InterPro" id="IPR050695">
    <property type="entry name" value="N-acetylmuramoyl_amidase_3"/>
</dbReference>
<dbReference type="PANTHER" id="PTHR30404">
    <property type="entry name" value="N-ACETYLMURAMOYL-L-ALANINE AMIDASE"/>
    <property type="match status" value="1"/>
</dbReference>
<feature type="compositionally biased region" description="Basic and acidic residues" evidence="4">
    <location>
        <begin position="266"/>
        <end position="291"/>
    </location>
</feature>
<dbReference type="GO" id="GO:0009253">
    <property type="term" value="P:peptidoglycan catabolic process"/>
    <property type="evidence" value="ECO:0007669"/>
    <property type="project" value="InterPro"/>
</dbReference>
<dbReference type="EC" id="3.5.1.28" evidence="2"/>
<dbReference type="STRING" id="1346286.SAMN05444362_104156"/>
<dbReference type="OrthoDB" id="9806267at2"/>
<dbReference type="EMBL" id="FQUC01000004">
    <property type="protein sequence ID" value="SHF20118.1"/>
    <property type="molecule type" value="Genomic_DNA"/>
</dbReference>
<feature type="compositionally biased region" description="Polar residues" evidence="4">
    <location>
        <begin position="296"/>
        <end position="341"/>
    </location>
</feature>
<gene>
    <name evidence="7" type="ORF">SAMN05444362_104156</name>
</gene>
<dbReference type="SUPFAM" id="SSF53187">
    <property type="entry name" value="Zn-dependent exopeptidases"/>
    <property type="match status" value="1"/>
</dbReference>
<evidence type="ECO:0000256" key="1">
    <source>
        <dbReference type="ARBA" id="ARBA00001561"/>
    </source>
</evidence>
<evidence type="ECO:0000259" key="6">
    <source>
        <dbReference type="SMART" id="SM00646"/>
    </source>
</evidence>
<dbReference type="GO" id="GO:0008745">
    <property type="term" value="F:N-acetylmuramoyl-L-alanine amidase activity"/>
    <property type="evidence" value="ECO:0007669"/>
    <property type="project" value="UniProtKB-EC"/>
</dbReference>
<dbReference type="Proteomes" id="UP000184480">
    <property type="component" value="Unassembled WGS sequence"/>
</dbReference>